<name>K6ULA9_PLACD</name>
<dbReference type="GO" id="GO:0008270">
    <property type="term" value="F:zinc ion binding"/>
    <property type="evidence" value="ECO:0007669"/>
    <property type="project" value="TreeGrafter"/>
</dbReference>
<dbReference type="OrthoDB" id="10248838at2759"/>
<evidence type="ECO:0000313" key="5">
    <source>
        <dbReference type="Proteomes" id="UP000006319"/>
    </source>
</evidence>
<dbReference type="PANTHER" id="PTHR12857">
    <property type="entry name" value="CXXC MOTIF CONTAINING ZINC BINDING PROTEIN"/>
    <property type="match status" value="1"/>
</dbReference>
<evidence type="ECO:0000256" key="1">
    <source>
        <dbReference type="ARBA" id="ARBA00007818"/>
    </source>
</evidence>
<evidence type="ECO:0000256" key="3">
    <source>
        <dbReference type="ARBA" id="ARBA00022833"/>
    </source>
</evidence>
<dbReference type="VEuPathDB" id="PlasmoDB:PCYB_121260"/>
<proteinExistence type="inferred from homology"/>
<organism evidence="4 5">
    <name type="scientific">Plasmodium cynomolgi (strain B)</name>
    <dbReference type="NCBI Taxonomy" id="1120755"/>
    <lineage>
        <taxon>Eukaryota</taxon>
        <taxon>Sar</taxon>
        <taxon>Alveolata</taxon>
        <taxon>Apicomplexa</taxon>
        <taxon>Aconoidasida</taxon>
        <taxon>Haemosporida</taxon>
        <taxon>Plasmodiidae</taxon>
        <taxon>Plasmodium</taxon>
        <taxon>Plasmodium (Plasmodium)</taxon>
    </lineage>
</organism>
<accession>K6ULA9</accession>
<dbReference type="AlphaFoldDB" id="K6ULA9"/>
<gene>
    <name evidence="4" type="ORF">PCYB_121260</name>
</gene>
<dbReference type="GeneID" id="14693927"/>
<keyword evidence="3" id="KW-0862">Zinc</keyword>
<dbReference type="KEGG" id="pcy:PCYB_121260"/>
<keyword evidence="2" id="KW-0479">Metal-binding</keyword>
<dbReference type="InterPro" id="IPR008584">
    <property type="entry name" value="CXXC_Zn-binding_euk"/>
</dbReference>
<reference evidence="4 5" key="1">
    <citation type="journal article" date="2012" name="Nat. Genet.">
        <title>Plasmodium cynomolgi genome sequences provide insight into Plasmodium vivax and the monkey malaria clade.</title>
        <authorList>
            <person name="Tachibana S."/>
            <person name="Sullivan S.A."/>
            <person name="Kawai S."/>
            <person name="Nakamura S."/>
            <person name="Kim H.R."/>
            <person name="Goto N."/>
            <person name="Arisue N."/>
            <person name="Palacpac N.M.Q."/>
            <person name="Honma H."/>
            <person name="Yagi M."/>
            <person name="Tougan T."/>
            <person name="Katakai Y."/>
            <person name="Kaneko O."/>
            <person name="Mita T."/>
            <person name="Kita K."/>
            <person name="Yasutomi Y."/>
            <person name="Sutton P.L."/>
            <person name="Shakhbatyan R."/>
            <person name="Horii T."/>
            <person name="Yasunaga T."/>
            <person name="Barnwell J.W."/>
            <person name="Escalante A.A."/>
            <person name="Carlton J.M."/>
            <person name="Tanabe K."/>
        </authorList>
    </citation>
    <scope>NUCLEOTIDE SEQUENCE [LARGE SCALE GENOMIC DNA]</scope>
    <source>
        <strain evidence="4 5">B</strain>
    </source>
</reference>
<evidence type="ECO:0000313" key="4">
    <source>
        <dbReference type="EMBL" id="GAB67558.1"/>
    </source>
</evidence>
<dbReference type="Proteomes" id="UP000006319">
    <property type="component" value="Chromosome 12"/>
</dbReference>
<dbReference type="RefSeq" id="XP_004223505.1">
    <property type="nucleotide sequence ID" value="XM_004223457.1"/>
</dbReference>
<dbReference type="PhylomeDB" id="K6ULA9"/>
<dbReference type="eggNOG" id="KOG1296">
    <property type="taxonomic scope" value="Eukaryota"/>
</dbReference>
<evidence type="ECO:0000256" key="2">
    <source>
        <dbReference type="ARBA" id="ARBA00022723"/>
    </source>
</evidence>
<dbReference type="Pfam" id="PF05907">
    <property type="entry name" value="CXXC_Zn-b_euk"/>
    <property type="match status" value="2"/>
</dbReference>
<sequence length="182" mass="21491">MKNTVLRIKAELENVKKLYCDDDFLWIFNIKDSTSSLTRENIQFRNTDILEIPNSRGTANFLLKWTEYPKYSTINFVKTKNGCSYDSGADNDWRDFATFECRGYVMGDAFRKLKRNRQSAFNEQIDCAEIELVEFLPHGNFIVEDIKGKIYYDVNLSDRNWCDYNQDHEMCVGIYNVEHEIN</sequence>
<dbReference type="SUPFAM" id="SSF141678">
    <property type="entry name" value="MAL13P1.257-like"/>
    <property type="match status" value="2"/>
</dbReference>
<protein>
    <submittedName>
        <fullName evidence="4">Uncharacterized protein</fullName>
    </submittedName>
</protein>
<dbReference type="OMA" id="NWCDYNQ"/>
<dbReference type="EMBL" id="DF157104">
    <property type="protein sequence ID" value="GAB67558.1"/>
    <property type="molecule type" value="Genomic_DNA"/>
</dbReference>
<dbReference type="PANTHER" id="PTHR12857:SF0">
    <property type="entry name" value="CXXC MOTIF CONTAINING ZINC BINDING PROTEIN"/>
    <property type="match status" value="1"/>
</dbReference>
<comment type="similarity">
    <text evidence="1">Belongs to the UPF0587 family.</text>
</comment>
<keyword evidence="5" id="KW-1185">Reference proteome</keyword>